<dbReference type="RefSeq" id="XP_012941434.2">
    <property type="nucleotide sequence ID" value="XM_013085980.2"/>
</dbReference>
<proteinExistence type="inferred from homology"/>
<accession>A0ABM1A5W5</accession>
<evidence type="ECO:0000256" key="3">
    <source>
        <dbReference type="ARBA" id="ARBA00022525"/>
    </source>
</evidence>
<evidence type="ECO:0000256" key="1">
    <source>
        <dbReference type="ARBA" id="ARBA00004613"/>
    </source>
</evidence>
<dbReference type="InterPro" id="IPR017996">
    <property type="entry name" value="MRJP/yellow-related"/>
</dbReference>
<evidence type="ECO:0000256" key="4">
    <source>
        <dbReference type="SAM" id="SignalP"/>
    </source>
</evidence>
<dbReference type="InterPro" id="IPR011042">
    <property type="entry name" value="6-blade_b-propeller_TolB-like"/>
</dbReference>
<keyword evidence="3" id="KW-0964">Secreted</keyword>
<feature type="chain" id="PRO_5046847346" evidence="4">
    <location>
        <begin position="21"/>
        <end position="474"/>
    </location>
</feature>
<keyword evidence="4" id="KW-0732">Signal</keyword>
<dbReference type="PANTHER" id="PTHR10009">
    <property type="entry name" value="PROTEIN YELLOW-RELATED"/>
    <property type="match status" value="1"/>
</dbReference>
<dbReference type="PANTHER" id="PTHR10009:SF18">
    <property type="entry name" value="PROTEIN YELLOW-LIKE PROTEIN"/>
    <property type="match status" value="1"/>
</dbReference>
<sequence length="474" mass="53935">MSFSLIRLTLVVSLLALSHGATFTGWAEDEINGDDQQGELFQDLFKSVIQNPEESNSDKDEDDCSYDGKDDLWLRWPPKAKLIHEWMTVEYKLGCPGVEEILVDYGEYVPHANWISGIDVYKDEVYITAPRVKNARGIPSGLNRVVKKDGKSLLEPYPNLSWHRLGRCSALQMPMSIEIDPNSGYMYVIDAGRVGITSSTPGNYCPAKIMILNLNDNGRLVRSHDLPDSVVSRTSNFLNDIVLDYVTPDGPEVRYAYMTDTGDASLVVFDFQRNSSWIFKDKSMQTDENSVMTINGVNYTLNFPINGIAMSPNFDYVYYSVIGSKKLFQIPTSVLRNKDADFGTHVRDLGEKAGSSDGMIAGKKNIYYGALERNAVYEWQRSRDIESQKVSEGQVNVTHERKLDSDHVTMQWPDSFTLDVKGYLWFTSERAQLFLNNKMDFSGSQGANFRIFRIYVDDVSYLTKPKNVKQWWDW</sequence>
<evidence type="ECO:0000256" key="2">
    <source>
        <dbReference type="ARBA" id="ARBA00009127"/>
    </source>
</evidence>
<evidence type="ECO:0000313" key="5">
    <source>
        <dbReference type="Proteomes" id="UP000694888"/>
    </source>
</evidence>
<feature type="signal peptide" evidence="4">
    <location>
        <begin position="1"/>
        <end position="20"/>
    </location>
</feature>
<dbReference type="Pfam" id="PF03022">
    <property type="entry name" value="MRJP"/>
    <property type="match status" value="1"/>
</dbReference>
<organism evidence="5 6">
    <name type="scientific">Aplysia californica</name>
    <name type="common">California sea hare</name>
    <dbReference type="NCBI Taxonomy" id="6500"/>
    <lineage>
        <taxon>Eukaryota</taxon>
        <taxon>Metazoa</taxon>
        <taxon>Spiralia</taxon>
        <taxon>Lophotrochozoa</taxon>
        <taxon>Mollusca</taxon>
        <taxon>Gastropoda</taxon>
        <taxon>Heterobranchia</taxon>
        <taxon>Euthyneura</taxon>
        <taxon>Tectipleura</taxon>
        <taxon>Aplysiida</taxon>
        <taxon>Aplysioidea</taxon>
        <taxon>Aplysiidae</taxon>
        <taxon>Aplysia</taxon>
    </lineage>
</organism>
<dbReference type="Proteomes" id="UP000694888">
    <property type="component" value="Unplaced"/>
</dbReference>
<dbReference type="SUPFAM" id="SSF75011">
    <property type="entry name" value="3-carboxy-cis,cis-mucoante lactonizing enzyme"/>
    <property type="match status" value="1"/>
</dbReference>
<name>A0ABM1A5W5_APLCA</name>
<keyword evidence="5" id="KW-1185">Reference proteome</keyword>
<comment type="subcellular location">
    <subcellularLocation>
        <location evidence="1">Secreted</location>
    </subcellularLocation>
</comment>
<gene>
    <name evidence="6" type="primary">LOC101845350</name>
</gene>
<protein>
    <submittedName>
        <fullName evidence="6">Protein yellow</fullName>
    </submittedName>
</protein>
<dbReference type="Gene3D" id="2.120.10.30">
    <property type="entry name" value="TolB, C-terminal domain"/>
    <property type="match status" value="1"/>
</dbReference>
<dbReference type="GeneID" id="101845350"/>
<comment type="similarity">
    <text evidence="2">Belongs to the major royal jelly protein family.</text>
</comment>
<reference evidence="6" key="1">
    <citation type="submission" date="2025-08" db="UniProtKB">
        <authorList>
            <consortium name="RefSeq"/>
        </authorList>
    </citation>
    <scope>IDENTIFICATION</scope>
</reference>
<evidence type="ECO:0000313" key="6">
    <source>
        <dbReference type="RefSeq" id="XP_012941434.2"/>
    </source>
</evidence>